<feature type="non-terminal residue" evidence="2">
    <location>
        <position position="1"/>
    </location>
</feature>
<dbReference type="PANTHER" id="PTHR33408:SF2">
    <property type="entry name" value="TRANSPOSASE DDE DOMAIN-CONTAINING PROTEIN"/>
    <property type="match status" value="1"/>
</dbReference>
<feature type="domain" description="Transposase DDE" evidence="1">
    <location>
        <begin position="64"/>
        <end position="187"/>
    </location>
</feature>
<dbReference type="EMBL" id="SJSM01000013">
    <property type="protein sequence ID" value="TCC92665.1"/>
    <property type="molecule type" value="Genomic_DNA"/>
</dbReference>
<protein>
    <submittedName>
        <fullName evidence="2">IS5/IS1182 family transposase</fullName>
    </submittedName>
</protein>
<evidence type="ECO:0000313" key="3">
    <source>
        <dbReference type="Proteomes" id="UP000291117"/>
    </source>
</evidence>
<evidence type="ECO:0000313" key="2">
    <source>
        <dbReference type="EMBL" id="TCC92665.1"/>
    </source>
</evidence>
<reference evidence="2 3" key="1">
    <citation type="submission" date="2019-02" db="EMBL/GenBank/DDBJ databases">
        <title>Pedobacter sp. RP-3-8 sp. nov., isolated from Arctic soil.</title>
        <authorList>
            <person name="Dahal R.H."/>
        </authorList>
    </citation>
    <scope>NUCLEOTIDE SEQUENCE [LARGE SCALE GENOMIC DNA]</scope>
    <source>
        <strain evidence="2 3">RP-3-8</strain>
    </source>
</reference>
<dbReference type="AlphaFoldDB" id="A0A4R0MZC5"/>
<accession>A0A4R0MZC5</accession>
<comment type="caution">
    <text evidence="2">The sequence shown here is derived from an EMBL/GenBank/DDBJ whole genome shotgun (WGS) entry which is preliminary data.</text>
</comment>
<evidence type="ECO:0000259" key="1">
    <source>
        <dbReference type="Pfam" id="PF13751"/>
    </source>
</evidence>
<sequence>EISQENGIKIDTVIGDGAYSGKDNLKLADEQNIKIVAKMVSSISQGFRKDENLFDYNKDAGMFVCPAGHMAIRKARQGEKNIGENQATTYYFDVEKCKVCPLRENCYKPGAKSKTYSVTIKSDLHKEQIAFQKTEYYKEKTKERYKIEAKNSELKNVHGYRRATSYGIQNMEMQGAMAIFTVNLKRILKLI</sequence>
<gene>
    <name evidence="2" type="ORF">EZ444_18170</name>
</gene>
<dbReference type="PANTHER" id="PTHR33408">
    <property type="entry name" value="TRANSPOSASE"/>
    <property type="match status" value="1"/>
</dbReference>
<keyword evidence="3" id="KW-1185">Reference proteome</keyword>
<dbReference type="RefSeq" id="WP_205945303.1">
    <property type="nucleotide sequence ID" value="NZ_SJSM01000013.1"/>
</dbReference>
<name>A0A4R0MZC5_9SPHI</name>
<dbReference type="Pfam" id="PF13751">
    <property type="entry name" value="DDE_Tnp_1_6"/>
    <property type="match status" value="1"/>
</dbReference>
<organism evidence="2 3">
    <name type="scientific">Pedobacter hiemivivus</name>
    <dbReference type="NCBI Taxonomy" id="2530454"/>
    <lineage>
        <taxon>Bacteria</taxon>
        <taxon>Pseudomonadati</taxon>
        <taxon>Bacteroidota</taxon>
        <taxon>Sphingobacteriia</taxon>
        <taxon>Sphingobacteriales</taxon>
        <taxon>Sphingobacteriaceae</taxon>
        <taxon>Pedobacter</taxon>
    </lineage>
</organism>
<dbReference type="Proteomes" id="UP000291117">
    <property type="component" value="Unassembled WGS sequence"/>
</dbReference>
<proteinExistence type="predicted"/>
<dbReference type="InterPro" id="IPR025668">
    <property type="entry name" value="Tnp_DDE_dom"/>
</dbReference>